<name>A0ACB7YGL7_9ERIC</name>
<comment type="caution">
    <text evidence="1">The sequence shown here is derived from an EMBL/GenBank/DDBJ whole genome shotgun (WGS) entry which is preliminary data.</text>
</comment>
<organism evidence="1 2">
    <name type="scientific">Vaccinium darrowii</name>
    <dbReference type="NCBI Taxonomy" id="229202"/>
    <lineage>
        <taxon>Eukaryota</taxon>
        <taxon>Viridiplantae</taxon>
        <taxon>Streptophyta</taxon>
        <taxon>Embryophyta</taxon>
        <taxon>Tracheophyta</taxon>
        <taxon>Spermatophyta</taxon>
        <taxon>Magnoliopsida</taxon>
        <taxon>eudicotyledons</taxon>
        <taxon>Gunneridae</taxon>
        <taxon>Pentapetalae</taxon>
        <taxon>asterids</taxon>
        <taxon>Ericales</taxon>
        <taxon>Ericaceae</taxon>
        <taxon>Vaccinioideae</taxon>
        <taxon>Vaccinieae</taxon>
        <taxon>Vaccinium</taxon>
    </lineage>
</organism>
<protein>
    <submittedName>
        <fullName evidence="1">Uncharacterized protein</fullName>
    </submittedName>
</protein>
<dbReference type="Proteomes" id="UP000828048">
    <property type="component" value="Chromosome 8"/>
</dbReference>
<proteinExistence type="predicted"/>
<keyword evidence="2" id="KW-1185">Reference proteome</keyword>
<dbReference type="EMBL" id="CM037158">
    <property type="protein sequence ID" value="KAH7852802.1"/>
    <property type="molecule type" value="Genomic_DNA"/>
</dbReference>
<accession>A0ACB7YGL7</accession>
<reference evidence="1 2" key="1">
    <citation type="journal article" date="2021" name="Hortic Res">
        <title>High-quality reference genome and annotation aids understanding of berry development for evergreen blueberry (Vaccinium darrowii).</title>
        <authorList>
            <person name="Yu J."/>
            <person name="Hulse-Kemp A.M."/>
            <person name="Babiker E."/>
            <person name="Staton M."/>
        </authorList>
    </citation>
    <scope>NUCLEOTIDE SEQUENCE [LARGE SCALE GENOMIC DNA]</scope>
    <source>
        <strain evidence="2">cv. NJ 8807/NJ 8810</strain>
        <tissue evidence="1">Young leaf</tissue>
    </source>
</reference>
<sequence>MEKGKLVNKSRFKTVCVFCGSSTGKRACYRDAAVELGQELVSRGLDLVYGGGSIGLMGLVSKAVHLGGGHVLGIIPRTLMSKELTGETVGEVKAVADMHQRKAEMARHSDCFIALPGGYGTLEELLEVITWAQLGIHDKPVGLFNVDGYYNSLLTFIDKAVDDGFIKPSQRHIFVSAPTAKELVQKLEDYVPVQDETIANLDWKAIGEPQPTVGFSTLQTTEITL</sequence>
<gene>
    <name evidence="1" type="ORF">Vadar_029344</name>
</gene>
<evidence type="ECO:0000313" key="1">
    <source>
        <dbReference type="EMBL" id="KAH7852802.1"/>
    </source>
</evidence>
<evidence type="ECO:0000313" key="2">
    <source>
        <dbReference type="Proteomes" id="UP000828048"/>
    </source>
</evidence>